<dbReference type="EMBL" id="KQ241607">
    <property type="protein sequence ID" value="KNC87492.1"/>
    <property type="molecule type" value="Genomic_DNA"/>
</dbReference>
<dbReference type="eggNOG" id="KOG1477">
    <property type="taxonomic scope" value="Eukaryota"/>
</dbReference>
<sequence length="406" mass="44423">MSFLGANIDMTKTIESSWSVATLCVALFANRAMCMPMMDGQEEITSKTHVNGIASASTSTQPMSNDEKKQIQMIVIICGVVAIVLLLVSICYCMVTRYRSKRRRGNGLTDEDEYARRWQKKYPPGSTIVRSKITSASNPKQNAHLTFAEVSHLPPVKSKRYTRDKNCVSVVPEKSKLKFEVPWKAGVASVCSLSITHLLPSYVWKQEDGRVHDVAYYEVTILQLAYSHDSRIAIGVASKPYPSFRLPGWNPNSSAVHSNDGRVHSSFSRDTASAEASKRPLSAGDTLGCGFVPMKGSGPASPVTCFYTLNGKLIHYQDTVKGGAMDNIYACVGADCDAELAYNFRGGFTYDAISHQSLQTYEKPETSVVKNSTSKGFSTILAIPLQPEDKNSSPDNHALSTMDGEA</sequence>
<accession>A0A0L0GEP7</accession>
<dbReference type="AlphaFoldDB" id="A0A0L0GEP7"/>
<evidence type="ECO:0000256" key="2">
    <source>
        <dbReference type="SAM" id="Phobius"/>
    </source>
</evidence>
<dbReference type="SMART" id="SM00449">
    <property type="entry name" value="SPRY"/>
    <property type="match status" value="1"/>
</dbReference>
<evidence type="ECO:0000256" key="1">
    <source>
        <dbReference type="SAM" id="MobiDB-lite"/>
    </source>
</evidence>
<dbReference type="InterPro" id="IPR003877">
    <property type="entry name" value="SPRY_dom"/>
</dbReference>
<dbReference type="InterPro" id="IPR043136">
    <property type="entry name" value="B30.2/SPRY_sf"/>
</dbReference>
<proteinExistence type="predicted"/>
<dbReference type="RefSeq" id="XP_014161394.1">
    <property type="nucleotide sequence ID" value="XM_014305919.1"/>
</dbReference>
<gene>
    <name evidence="4" type="ORF">SARC_00378</name>
</gene>
<evidence type="ECO:0000313" key="4">
    <source>
        <dbReference type="EMBL" id="KNC87492.1"/>
    </source>
</evidence>
<dbReference type="Proteomes" id="UP000054560">
    <property type="component" value="Unassembled WGS sequence"/>
</dbReference>
<dbReference type="InterPro" id="IPR013320">
    <property type="entry name" value="ConA-like_dom_sf"/>
</dbReference>
<dbReference type="OrthoDB" id="258495at2759"/>
<feature type="domain" description="SPRY" evidence="3">
    <location>
        <begin position="212"/>
        <end position="348"/>
    </location>
</feature>
<dbReference type="Gene3D" id="2.60.120.920">
    <property type="match status" value="1"/>
</dbReference>
<dbReference type="InterPro" id="IPR050618">
    <property type="entry name" value="Ubq-SigPath_Reg"/>
</dbReference>
<dbReference type="STRING" id="667725.A0A0L0GEP7"/>
<dbReference type="PANTHER" id="PTHR12864">
    <property type="entry name" value="RAN BINDING PROTEIN 9-RELATED"/>
    <property type="match status" value="1"/>
</dbReference>
<organism evidence="4 5">
    <name type="scientific">Sphaeroforma arctica JP610</name>
    <dbReference type="NCBI Taxonomy" id="667725"/>
    <lineage>
        <taxon>Eukaryota</taxon>
        <taxon>Ichthyosporea</taxon>
        <taxon>Ichthyophonida</taxon>
        <taxon>Sphaeroforma</taxon>
    </lineage>
</organism>
<reference evidence="4 5" key="1">
    <citation type="submission" date="2011-02" db="EMBL/GenBank/DDBJ databases">
        <title>The Genome Sequence of Sphaeroforma arctica JP610.</title>
        <authorList>
            <consortium name="The Broad Institute Genome Sequencing Platform"/>
            <person name="Russ C."/>
            <person name="Cuomo C."/>
            <person name="Young S.K."/>
            <person name="Zeng Q."/>
            <person name="Gargeya S."/>
            <person name="Alvarado L."/>
            <person name="Berlin A."/>
            <person name="Chapman S.B."/>
            <person name="Chen Z."/>
            <person name="Freedman E."/>
            <person name="Gellesch M."/>
            <person name="Goldberg J."/>
            <person name="Griggs A."/>
            <person name="Gujja S."/>
            <person name="Heilman E."/>
            <person name="Heiman D."/>
            <person name="Howarth C."/>
            <person name="Mehta T."/>
            <person name="Neiman D."/>
            <person name="Pearson M."/>
            <person name="Roberts A."/>
            <person name="Saif S."/>
            <person name="Shea T."/>
            <person name="Shenoy N."/>
            <person name="Sisk P."/>
            <person name="Stolte C."/>
            <person name="Sykes S."/>
            <person name="White J."/>
            <person name="Yandava C."/>
            <person name="Burger G."/>
            <person name="Gray M.W."/>
            <person name="Holland P.W.H."/>
            <person name="King N."/>
            <person name="Lang F.B.F."/>
            <person name="Roger A.J."/>
            <person name="Ruiz-Trillo I."/>
            <person name="Haas B."/>
            <person name="Nusbaum C."/>
            <person name="Birren B."/>
        </authorList>
    </citation>
    <scope>NUCLEOTIDE SEQUENCE [LARGE SCALE GENOMIC DNA]</scope>
    <source>
        <strain evidence="4 5">JP610</strain>
    </source>
</reference>
<dbReference type="GeneID" id="25900882"/>
<feature type="transmembrane region" description="Helical" evidence="2">
    <location>
        <begin position="71"/>
        <end position="95"/>
    </location>
</feature>
<keyword evidence="2" id="KW-0812">Transmembrane</keyword>
<feature type="region of interest" description="Disordered" evidence="1">
    <location>
        <begin position="386"/>
        <end position="406"/>
    </location>
</feature>
<evidence type="ECO:0000313" key="5">
    <source>
        <dbReference type="Proteomes" id="UP000054560"/>
    </source>
</evidence>
<evidence type="ECO:0000259" key="3">
    <source>
        <dbReference type="SMART" id="SM00449"/>
    </source>
</evidence>
<name>A0A0L0GEP7_9EUKA</name>
<dbReference type="SUPFAM" id="SSF49899">
    <property type="entry name" value="Concanavalin A-like lectins/glucanases"/>
    <property type="match status" value="1"/>
</dbReference>
<keyword evidence="2" id="KW-0472">Membrane</keyword>
<keyword evidence="5" id="KW-1185">Reference proteome</keyword>
<keyword evidence="2" id="KW-1133">Transmembrane helix</keyword>
<protein>
    <recommendedName>
        <fullName evidence="3">SPRY domain-containing protein</fullName>
    </recommendedName>
</protein>